<dbReference type="InterPro" id="IPR025661">
    <property type="entry name" value="Pept_asp_AS"/>
</dbReference>
<dbReference type="Proteomes" id="UP001177023">
    <property type="component" value="Unassembled WGS sequence"/>
</dbReference>
<dbReference type="InterPro" id="IPR038765">
    <property type="entry name" value="Papain-like_cys_pep_sf"/>
</dbReference>
<feature type="non-terminal residue" evidence="4">
    <location>
        <position position="1"/>
    </location>
</feature>
<sequence>MRRIFYAVLLFAIDVFAGNCTDDAVCPTLMLGPVAKSSVKAKCSCIVAIFLPSYAKGNFLLTIDDLCPVMCGTCTPPTTSTSTTKQPTTTTLPDSERYQQILEADEKFNELTNQLMDLGIQLNATDGLDRYAKYEQQKVQVDAHNEKYEAGETLYQEVLNKFSVMKSTERAPLSLIVQPFDTVPTTAAAPVVRKKRDAENATVDWRPYFGDIMDQGSCGGCWGFAMNGLLEGWLSIKGVPTPQLSVQQILDCDRQVDPTYGLANKGCDGGYFQVATNYLSTKSVTTSATYPYRGSSNATCLLSGFGSSLRVSSFDTGFITTTNKTTTSKFISLSQDMENRVRKGPVAVGMAVADELYAYGGGIYDGPCASTINHAVVIVGFTEQYWIIRNSWGATWGESGYVRVLRRNGTDPCSLTSYWATILQFGTAEDKPNQWINIPSGQNVTASTEEPEAITTTVATNSTGTCDACSVCSVCGEDDDDDDDDDDDYFWEETSEEKDAILPGRTVEQKTSTTTVLPTTSDRKITRPAGVKTSKVKGSKRPWTMPKKVTTTTTKKTTTKKTTIIPTTQKSRMKPLLFWALISAVFADFTPHFRRFLHDSYGISMVTQLERTDLGPGASFGGRMDQFEEPKQQAVIIIHGITNTAARFHGTVKYLRQHGYQNSEIYGTTWGDGGATPVGLVDMKCSYVKQIRSMIIAVRQYTGTAVDVIAYSMGSPLARKAILGGQCMDTREILGPPLTELIDTFLSVAGANYGSSLCAIPIPDINHQTKYEGLFVFSLFSTSDEKVGFRACGRPVSPILGGTGFVKRDGMNHDQLMDNTIPIQVSFIQKHKPR</sequence>
<dbReference type="PROSITE" id="PS00640">
    <property type="entry name" value="THIOL_PROTEASE_ASN"/>
    <property type="match status" value="1"/>
</dbReference>
<feature type="domain" description="Peptidase C1A papain C-terminal" evidence="3">
    <location>
        <begin position="199"/>
        <end position="423"/>
    </location>
</feature>
<dbReference type="Pfam" id="PF00112">
    <property type="entry name" value="Peptidase_C1"/>
    <property type="match status" value="1"/>
</dbReference>
<comment type="caution">
    <text evidence="4">The sequence shown here is derived from an EMBL/GenBank/DDBJ whole genome shotgun (WGS) entry which is preliminary data.</text>
</comment>
<evidence type="ECO:0000313" key="5">
    <source>
        <dbReference type="Proteomes" id="UP001177023"/>
    </source>
</evidence>
<dbReference type="PANTHER" id="PTHR32015:SF3">
    <property type="entry name" value="TRIACYLGLYCEROL LIPASE"/>
    <property type="match status" value="1"/>
</dbReference>
<dbReference type="InterPro" id="IPR002918">
    <property type="entry name" value="Lipase_EstA/Esterase_EstB"/>
</dbReference>
<dbReference type="SMART" id="SM00645">
    <property type="entry name" value="Pept_C1"/>
    <property type="match status" value="1"/>
</dbReference>
<dbReference type="GO" id="GO:0016042">
    <property type="term" value="P:lipid catabolic process"/>
    <property type="evidence" value="ECO:0007669"/>
    <property type="project" value="InterPro"/>
</dbReference>
<dbReference type="AlphaFoldDB" id="A0AA36CEG8"/>
<dbReference type="FunFam" id="3.40.50.1820:FF:000377">
    <property type="entry name" value="LIPaSe related"/>
    <property type="match status" value="1"/>
</dbReference>
<feature type="compositionally biased region" description="Low complexity" evidence="1">
    <location>
        <begin position="544"/>
        <end position="562"/>
    </location>
</feature>
<feature type="region of interest" description="Disordered" evidence="1">
    <location>
        <begin position="528"/>
        <end position="562"/>
    </location>
</feature>
<dbReference type="SUPFAM" id="SSF53474">
    <property type="entry name" value="alpha/beta-Hydrolases"/>
    <property type="match status" value="1"/>
</dbReference>
<dbReference type="PRINTS" id="PR00705">
    <property type="entry name" value="PAPAIN"/>
</dbReference>
<dbReference type="Pfam" id="PF01674">
    <property type="entry name" value="Lipase_2"/>
    <property type="match status" value="2"/>
</dbReference>
<feature type="signal peptide" evidence="2">
    <location>
        <begin position="1"/>
        <end position="17"/>
    </location>
</feature>
<reference evidence="4" key="1">
    <citation type="submission" date="2023-06" db="EMBL/GenBank/DDBJ databases">
        <authorList>
            <person name="Delattre M."/>
        </authorList>
    </citation>
    <scope>NUCLEOTIDE SEQUENCE</scope>
    <source>
        <strain evidence="4">AF72</strain>
    </source>
</reference>
<dbReference type="CDD" id="cd02248">
    <property type="entry name" value="Peptidase_C1A"/>
    <property type="match status" value="1"/>
</dbReference>
<dbReference type="PANTHER" id="PTHR32015">
    <property type="entry name" value="FASTING INDUCED LIPASE"/>
    <property type="match status" value="1"/>
</dbReference>
<dbReference type="GO" id="GO:0016298">
    <property type="term" value="F:lipase activity"/>
    <property type="evidence" value="ECO:0007669"/>
    <property type="project" value="TreeGrafter"/>
</dbReference>
<evidence type="ECO:0000256" key="2">
    <source>
        <dbReference type="SAM" id="SignalP"/>
    </source>
</evidence>
<evidence type="ECO:0000256" key="1">
    <source>
        <dbReference type="SAM" id="MobiDB-lite"/>
    </source>
</evidence>
<dbReference type="EMBL" id="CATQJA010001493">
    <property type="protein sequence ID" value="CAJ0567478.1"/>
    <property type="molecule type" value="Genomic_DNA"/>
</dbReference>
<evidence type="ECO:0000259" key="3">
    <source>
        <dbReference type="SMART" id="SM00645"/>
    </source>
</evidence>
<gene>
    <name evidence="4" type="ORF">MSPICULIGERA_LOCUS6030</name>
</gene>
<accession>A0AA36CEG8</accession>
<dbReference type="GO" id="GO:0008234">
    <property type="term" value="F:cysteine-type peptidase activity"/>
    <property type="evidence" value="ECO:0007669"/>
    <property type="project" value="InterPro"/>
</dbReference>
<dbReference type="Gene3D" id="3.40.50.1820">
    <property type="entry name" value="alpha/beta hydrolase"/>
    <property type="match status" value="1"/>
</dbReference>
<name>A0AA36CEG8_9BILA</name>
<proteinExistence type="predicted"/>
<protein>
    <recommendedName>
        <fullName evidence="3">Peptidase C1A papain C-terminal domain-containing protein</fullName>
    </recommendedName>
</protein>
<organism evidence="4 5">
    <name type="scientific">Mesorhabditis spiculigera</name>
    <dbReference type="NCBI Taxonomy" id="96644"/>
    <lineage>
        <taxon>Eukaryota</taxon>
        <taxon>Metazoa</taxon>
        <taxon>Ecdysozoa</taxon>
        <taxon>Nematoda</taxon>
        <taxon>Chromadorea</taxon>
        <taxon>Rhabditida</taxon>
        <taxon>Rhabditina</taxon>
        <taxon>Rhabditomorpha</taxon>
        <taxon>Rhabditoidea</taxon>
        <taxon>Rhabditidae</taxon>
        <taxon>Mesorhabditinae</taxon>
        <taxon>Mesorhabditis</taxon>
    </lineage>
</organism>
<keyword evidence="5" id="KW-1185">Reference proteome</keyword>
<dbReference type="InterPro" id="IPR029058">
    <property type="entry name" value="AB_hydrolase_fold"/>
</dbReference>
<dbReference type="GO" id="GO:0006508">
    <property type="term" value="P:proteolysis"/>
    <property type="evidence" value="ECO:0007669"/>
    <property type="project" value="InterPro"/>
</dbReference>
<dbReference type="InterPro" id="IPR039417">
    <property type="entry name" value="Peptidase_C1A_papain-like"/>
</dbReference>
<dbReference type="SUPFAM" id="SSF54001">
    <property type="entry name" value="Cysteine proteinases"/>
    <property type="match status" value="1"/>
</dbReference>
<keyword evidence="2" id="KW-0732">Signal</keyword>
<evidence type="ECO:0000313" key="4">
    <source>
        <dbReference type="EMBL" id="CAJ0567478.1"/>
    </source>
</evidence>
<feature type="chain" id="PRO_5041391997" description="Peptidase C1A papain C-terminal domain-containing protein" evidence="2">
    <location>
        <begin position="18"/>
        <end position="834"/>
    </location>
</feature>
<dbReference type="Gene3D" id="3.90.70.10">
    <property type="entry name" value="Cysteine proteinases"/>
    <property type="match status" value="1"/>
</dbReference>
<dbReference type="InterPro" id="IPR000668">
    <property type="entry name" value="Peptidase_C1A_C"/>
</dbReference>